<evidence type="ECO:0000259" key="5">
    <source>
        <dbReference type="PROSITE" id="PS51898"/>
    </source>
</evidence>
<evidence type="ECO:0000256" key="1">
    <source>
        <dbReference type="ARBA" id="ARBA00022908"/>
    </source>
</evidence>
<dbReference type="SUPFAM" id="SSF56349">
    <property type="entry name" value="DNA breaking-rejoining enzymes"/>
    <property type="match status" value="1"/>
</dbReference>
<evidence type="ECO:0000256" key="2">
    <source>
        <dbReference type="ARBA" id="ARBA00023125"/>
    </source>
</evidence>
<dbReference type="InterPro" id="IPR013762">
    <property type="entry name" value="Integrase-like_cat_sf"/>
</dbReference>
<organism evidence="7 8">
    <name type="scientific">Dethiosulfovibrio marinus</name>
    <dbReference type="NCBI Taxonomy" id="133532"/>
    <lineage>
        <taxon>Bacteria</taxon>
        <taxon>Thermotogati</taxon>
        <taxon>Synergistota</taxon>
        <taxon>Synergistia</taxon>
        <taxon>Synergistales</taxon>
        <taxon>Dethiosulfovibrionaceae</taxon>
        <taxon>Dethiosulfovibrio</taxon>
    </lineage>
</organism>
<name>A0ABS9EK46_9BACT</name>
<keyword evidence="1" id="KW-0229">DNA integration</keyword>
<dbReference type="PANTHER" id="PTHR30349:SF81">
    <property type="entry name" value="TYROSINE RECOMBINASE XERC"/>
    <property type="match status" value="1"/>
</dbReference>
<reference evidence="7 8" key="1">
    <citation type="submission" date="2022-01" db="EMBL/GenBank/DDBJ databases">
        <title>Dethiosulfovibrio faecalis sp. nov., a novel proteolytic, non-sulfur-reducing bacterium isolated from a marine aquaculture solid waste bioreactor.</title>
        <authorList>
            <person name="Grabowski S."/>
            <person name="Apolinario E."/>
            <person name="Schneider N."/>
            <person name="Marshall C.W."/>
            <person name="Sowers K.R."/>
        </authorList>
    </citation>
    <scope>NUCLEOTIDE SEQUENCE [LARGE SCALE GENOMIC DNA]</scope>
    <source>
        <strain evidence="7 8">DSM 12537</strain>
    </source>
</reference>
<evidence type="ECO:0000313" key="7">
    <source>
        <dbReference type="EMBL" id="MCF4141580.1"/>
    </source>
</evidence>
<dbReference type="PROSITE" id="PS51900">
    <property type="entry name" value="CB"/>
    <property type="match status" value="1"/>
</dbReference>
<dbReference type="Pfam" id="PF00589">
    <property type="entry name" value="Phage_integrase"/>
    <property type="match status" value="1"/>
</dbReference>
<evidence type="ECO:0000256" key="4">
    <source>
        <dbReference type="PROSITE-ProRule" id="PRU01248"/>
    </source>
</evidence>
<dbReference type="InterPro" id="IPR011010">
    <property type="entry name" value="DNA_brk_join_enz"/>
</dbReference>
<comment type="caution">
    <text evidence="7">The sequence shown here is derived from an EMBL/GenBank/DDBJ whole genome shotgun (WGS) entry which is preliminary data.</text>
</comment>
<dbReference type="Proteomes" id="UP001200430">
    <property type="component" value="Unassembled WGS sequence"/>
</dbReference>
<keyword evidence="2 4" id="KW-0238">DNA-binding</keyword>
<keyword evidence="8" id="KW-1185">Reference proteome</keyword>
<dbReference type="InterPro" id="IPR050090">
    <property type="entry name" value="Tyrosine_recombinase_XerCD"/>
</dbReference>
<dbReference type="InterPro" id="IPR002104">
    <property type="entry name" value="Integrase_catalytic"/>
</dbReference>
<dbReference type="Gene3D" id="1.10.443.10">
    <property type="entry name" value="Intergrase catalytic core"/>
    <property type="match status" value="1"/>
</dbReference>
<keyword evidence="3" id="KW-0233">DNA recombination</keyword>
<feature type="domain" description="Tyr recombinase" evidence="5">
    <location>
        <begin position="94"/>
        <end position="270"/>
    </location>
</feature>
<dbReference type="Pfam" id="PF02899">
    <property type="entry name" value="Phage_int_SAM_1"/>
    <property type="match status" value="1"/>
</dbReference>
<dbReference type="Gene3D" id="1.10.150.130">
    <property type="match status" value="1"/>
</dbReference>
<dbReference type="InterPro" id="IPR044068">
    <property type="entry name" value="CB"/>
</dbReference>
<dbReference type="PROSITE" id="PS51898">
    <property type="entry name" value="TYR_RECOMBINASE"/>
    <property type="match status" value="1"/>
</dbReference>
<dbReference type="InterPro" id="IPR010998">
    <property type="entry name" value="Integrase_recombinase_N"/>
</dbReference>
<gene>
    <name evidence="7" type="ORF">L2W38_01945</name>
</gene>
<dbReference type="InterPro" id="IPR004107">
    <property type="entry name" value="Integrase_SAM-like_N"/>
</dbReference>
<dbReference type="EMBL" id="JAKGUD010000002">
    <property type="protein sequence ID" value="MCF4141580.1"/>
    <property type="molecule type" value="Genomic_DNA"/>
</dbReference>
<sequence>MNTSGLSEHTITNYGVDLAQFAEFLETQGVSDVSDIATGEIRAFVRSLSGYGFAPASVGRKLSAIKSLMKYLFEERIIEKDPSGRVRGPRRSDRLPRAMSVEQVSRMIDCAYDDDEQGLRNGALIELLYGCGLRVAEVVSVRWEDVEIEERWLKVMGKGSKERAVPFGSMAQRALMGLKALSMPGDEYVFPGKKGGCLTVRTVHRVVVAAAAKAGVNGVTPHSLRHSFATHLLEGGASLRVVQELLGHEHLTTTQRYLRITAQHLKKSYESAHPRAGGDA</sequence>
<accession>A0ABS9EK46</accession>
<protein>
    <submittedName>
        <fullName evidence="7">Tyrosine recombinase XerC</fullName>
    </submittedName>
</protein>
<dbReference type="PANTHER" id="PTHR30349">
    <property type="entry name" value="PHAGE INTEGRASE-RELATED"/>
    <property type="match status" value="1"/>
</dbReference>
<proteinExistence type="predicted"/>
<evidence type="ECO:0000313" key="8">
    <source>
        <dbReference type="Proteomes" id="UP001200430"/>
    </source>
</evidence>
<evidence type="ECO:0000259" key="6">
    <source>
        <dbReference type="PROSITE" id="PS51900"/>
    </source>
</evidence>
<feature type="domain" description="Core-binding (CB)" evidence="6">
    <location>
        <begin position="1"/>
        <end position="73"/>
    </location>
</feature>
<evidence type="ECO:0000256" key="3">
    <source>
        <dbReference type="ARBA" id="ARBA00023172"/>
    </source>
</evidence>